<dbReference type="Proteomes" id="UP000029964">
    <property type="component" value="Unassembled WGS sequence"/>
</dbReference>
<name>A0A086T882_HAPC1</name>
<gene>
    <name evidence="1" type="ORF">ACRE_036110</name>
</gene>
<evidence type="ECO:0000313" key="2">
    <source>
        <dbReference type="Proteomes" id="UP000029964"/>
    </source>
</evidence>
<sequence>MRNIDVARSMDRLQNGVFTWPSQQHETKELLCKVLRPVRQLQGYADERFVIFAAEPETTQPQRRDISIIAFDPSFGIETVESSTNKS</sequence>
<accession>A0A086T882</accession>
<evidence type="ECO:0000313" key="1">
    <source>
        <dbReference type="EMBL" id="KFH45564.1"/>
    </source>
</evidence>
<proteinExistence type="predicted"/>
<dbReference type="AlphaFoldDB" id="A0A086T882"/>
<organism evidence="1 2">
    <name type="scientific">Hapsidospora chrysogenum (strain ATCC 11550 / CBS 779.69 / DSM 880 / IAM 14645 / JCM 23072 / IMI 49137)</name>
    <name type="common">Acremonium chrysogenum</name>
    <dbReference type="NCBI Taxonomy" id="857340"/>
    <lineage>
        <taxon>Eukaryota</taxon>
        <taxon>Fungi</taxon>
        <taxon>Dikarya</taxon>
        <taxon>Ascomycota</taxon>
        <taxon>Pezizomycotina</taxon>
        <taxon>Sordariomycetes</taxon>
        <taxon>Hypocreomycetidae</taxon>
        <taxon>Hypocreales</taxon>
        <taxon>Bionectriaceae</taxon>
        <taxon>Hapsidospora</taxon>
    </lineage>
</organism>
<dbReference type="HOGENOM" id="CLU_2482807_0_0_1"/>
<protein>
    <submittedName>
        <fullName evidence="1">Uncharacterized protein</fullName>
    </submittedName>
</protein>
<reference evidence="2" key="1">
    <citation type="journal article" date="2014" name="Genome Announc.">
        <title>Genome sequence and annotation of Acremonium chrysogenum, producer of the beta-lactam antibiotic cephalosporin C.</title>
        <authorList>
            <person name="Terfehr D."/>
            <person name="Dahlmann T.A."/>
            <person name="Specht T."/>
            <person name="Zadra I."/>
            <person name="Kuernsteiner H."/>
            <person name="Kueck U."/>
        </authorList>
    </citation>
    <scope>NUCLEOTIDE SEQUENCE [LARGE SCALE GENOMIC DNA]</scope>
    <source>
        <strain evidence="2">ATCC 11550 / CBS 779.69 / DSM 880 / IAM 14645 / JCM 23072 / IMI 49137</strain>
    </source>
</reference>
<dbReference type="EMBL" id="JPKY01000030">
    <property type="protein sequence ID" value="KFH45564.1"/>
    <property type="molecule type" value="Genomic_DNA"/>
</dbReference>
<keyword evidence="2" id="KW-1185">Reference proteome</keyword>
<comment type="caution">
    <text evidence="1">The sequence shown here is derived from an EMBL/GenBank/DDBJ whole genome shotgun (WGS) entry which is preliminary data.</text>
</comment>